<gene>
    <name evidence="5" type="ORF">EBN03_07525</name>
</gene>
<dbReference type="InterPro" id="IPR011013">
    <property type="entry name" value="Gal_mutarotase_sf_dom"/>
</dbReference>
<dbReference type="GO" id="GO:0030246">
    <property type="term" value="F:carbohydrate binding"/>
    <property type="evidence" value="ECO:0007669"/>
    <property type="project" value="InterPro"/>
</dbReference>
<dbReference type="InterPro" id="IPR008928">
    <property type="entry name" value="6-hairpin_glycosidase_sf"/>
</dbReference>
<protein>
    <submittedName>
        <fullName evidence="5">Glycoside hydrolase family 65 protein</fullName>
    </submittedName>
</protein>
<proteinExistence type="predicted"/>
<dbReference type="EMBL" id="RFFH01000002">
    <property type="protein sequence ID" value="RMI34250.1"/>
    <property type="molecule type" value="Genomic_DNA"/>
</dbReference>
<dbReference type="Gene3D" id="2.70.98.40">
    <property type="entry name" value="Glycoside hydrolase, family 65, N-terminal domain"/>
    <property type="match status" value="1"/>
</dbReference>
<dbReference type="Proteomes" id="UP000279275">
    <property type="component" value="Unassembled WGS sequence"/>
</dbReference>
<dbReference type="Pfam" id="PF03636">
    <property type="entry name" value="Glyco_hydro_65N"/>
    <property type="match status" value="1"/>
</dbReference>
<sequence>MHENFPRADARTSRREPPVRVGAHRADPKVLQGAGFRRFLIAVILIVASAPGAFVPGIAAAEPDAGWSAVSDSFAPDDFRAAPYLGNGRIGTMLPPSGGGYHDYGDAVRTAFPLEQSRYTGTYLAGFYAQAAPSPAYTQVIAALPGWSGFDIGVGADRYTPEVDPATIGDYRQTLDYRTAAVTTRATWAPEPGVAVRLCFETFVSRATPDLAVQRLTVTPSYSGDLVVTDRLDAAAERRVTPVTTFADPVNHRVVAGVRADGTADTAFVVSTIDAPQRSTPQAWPDGSGIDYRTTVTADRSYTFTKYVGISSTDYAADPLAAATSAAESGRAAGFDADRSRHIAEWNTLWQKGIDVPGRDDYNRWIRAALYSVLASVRAGEHWSVQPTGLSSDDYAGMTFWDADTWIFPTLLALYPELARTIVDFRGAALPTARANARGYGLPGALYPWDDGPAQRCASPAGCGLMEEHLHNEIALAQWQYYVATGDREWLRTSGAPVITAIADYLTARVGPKMPDGKYHYLPSAGADEYVPFSIDNALTNGGVVNTMRIAAAAAQLTGLPVDPRWADIGANMAMPPDIAPGVPAEYLGYSGAPIKQADTALLSYPFAYSGPGYSPSATLHYYFDRTDPDGPNMSNAVGAILSAAYDPCRTQDYLDRSVQPYVRPPFDFQSEARGDRSGANALGQSAWIFVTGAAGFLQGLLYAPTGLRWTDPIPRLDPMLPNGFPDGLTIRGLSVGTATLTVDIEPAETTLTLTSGEPVTVDTPAGVQTVTSGAPVSLPTRRAC</sequence>
<dbReference type="InterPro" id="IPR037018">
    <property type="entry name" value="GH65_N"/>
</dbReference>
<evidence type="ECO:0000256" key="2">
    <source>
        <dbReference type="SAM" id="Phobius"/>
    </source>
</evidence>
<keyword evidence="5" id="KW-0378">Hydrolase</keyword>
<evidence type="ECO:0000313" key="5">
    <source>
        <dbReference type="EMBL" id="RMI34250.1"/>
    </source>
</evidence>
<evidence type="ECO:0000259" key="3">
    <source>
        <dbReference type="Pfam" id="PF03632"/>
    </source>
</evidence>
<comment type="caution">
    <text evidence="5">The sequence shown here is derived from an EMBL/GenBank/DDBJ whole genome shotgun (WGS) entry which is preliminary data.</text>
</comment>
<feature type="region of interest" description="Disordered" evidence="1">
    <location>
        <begin position="1"/>
        <end position="24"/>
    </location>
</feature>
<dbReference type="SUPFAM" id="SSF48208">
    <property type="entry name" value="Six-hairpin glycosidases"/>
    <property type="match status" value="1"/>
</dbReference>
<dbReference type="AlphaFoldDB" id="A0A3M2LC02"/>
<dbReference type="InterPro" id="IPR012341">
    <property type="entry name" value="6hp_glycosidase-like_sf"/>
</dbReference>
<feature type="domain" description="Glycoside hydrolase family 65 central catalytic" evidence="3">
    <location>
        <begin position="368"/>
        <end position="556"/>
    </location>
</feature>
<keyword evidence="2" id="KW-1133">Transmembrane helix</keyword>
<dbReference type="GO" id="GO:0004555">
    <property type="term" value="F:alpha,alpha-trehalase activity"/>
    <property type="evidence" value="ECO:0007669"/>
    <property type="project" value="TreeGrafter"/>
</dbReference>
<keyword evidence="2" id="KW-0472">Membrane</keyword>
<organism evidence="5 6">
    <name type="scientific">Nocardia stercoris</name>
    <dbReference type="NCBI Taxonomy" id="2483361"/>
    <lineage>
        <taxon>Bacteria</taxon>
        <taxon>Bacillati</taxon>
        <taxon>Actinomycetota</taxon>
        <taxon>Actinomycetes</taxon>
        <taxon>Mycobacteriales</taxon>
        <taxon>Nocardiaceae</taxon>
        <taxon>Nocardia</taxon>
    </lineage>
</organism>
<dbReference type="GO" id="GO:0005993">
    <property type="term" value="P:trehalose catabolic process"/>
    <property type="evidence" value="ECO:0007669"/>
    <property type="project" value="TreeGrafter"/>
</dbReference>
<feature type="domain" description="Glycoside hydrolase family 65 N-terminal" evidence="4">
    <location>
        <begin position="83"/>
        <end position="313"/>
    </location>
</feature>
<evidence type="ECO:0000313" key="6">
    <source>
        <dbReference type="Proteomes" id="UP000279275"/>
    </source>
</evidence>
<evidence type="ECO:0000256" key="1">
    <source>
        <dbReference type="SAM" id="MobiDB-lite"/>
    </source>
</evidence>
<evidence type="ECO:0000259" key="4">
    <source>
        <dbReference type="Pfam" id="PF03636"/>
    </source>
</evidence>
<keyword evidence="6" id="KW-1185">Reference proteome</keyword>
<dbReference type="PANTHER" id="PTHR11051">
    <property type="entry name" value="GLYCOSYL HYDROLASE-RELATED"/>
    <property type="match status" value="1"/>
</dbReference>
<name>A0A3M2LC02_9NOCA</name>
<dbReference type="InterPro" id="IPR005196">
    <property type="entry name" value="Glyco_hydro_65_N"/>
</dbReference>
<dbReference type="PANTHER" id="PTHR11051:SF8">
    <property type="entry name" value="PROTEIN-GLUCOSYLGALACTOSYLHYDROXYLYSINE GLUCOSIDASE"/>
    <property type="match status" value="1"/>
</dbReference>
<dbReference type="InterPro" id="IPR005195">
    <property type="entry name" value="Glyco_hydro_65_M"/>
</dbReference>
<reference evidence="5 6" key="1">
    <citation type="submission" date="2018-10" db="EMBL/GenBank/DDBJ databases">
        <title>Isolation from cow dung.</title>
        <authorList>
            <person name="Ling L."/>
        </authorList>
    </citation>
    <scope>NUCLEOTIDE SEQUENCE [LARGE SCALE GENOMIC DNA]</scope>
    <source>
        <strain evidence="5 6">NEAU-LL90</strain>
    </source>
</reference>
<dbReference type="Gene3D" id="1.50.10.10">
    <property type="match status" value="1"/>
</dbReference>
<feature type="transmembrane region" description="Helical" evidence="2">
    <location>
        <begin position="39"/>
        <end position="61"/>
    </location>
</feature>
<accession>A0A3M2LC02</accession>
<dbReference type="Pfam" id="PF03632">
    <property type="entry name" value="Glyco_hydro_65m"/>
    <property type="match status" value="1"/>
</dbReference>
<dbReference type="SUPFAM" id="SSF74650">
    <property type="entry name" value="Galactose mutarotase-like"/>
    <property type="match status" value="1"/>
</dbReference>
<dbReference type="GO" id="GO:0016757">
    <property type="term" value="F:glycosyltransferase activity"/>
    <property type="evidence" value="ECO:0007669"/>
    <property type="project" value="UniProtKB-ARBA"/>
</dbReference>
<keyword evidence="2" id="KW-0812">Transmembrane</keyword>